<comment type="caution">
    <text evidence="6">The sequence shown here is derived from an EMBL/GenBank/DDBJ whole genome shotgun (WGS) entry which is preliminary data.</text>
</comment>
<dbReference type="GO" id="GO:0004497">
    <property type="term" value="F:monooxygenase activity"/>
    <property type="evidence" value="ECO:0007669"/>
    <property type="project" value="UniProtKB-KW"/>
</dbReference>
<reference evidence="6" key="2">
    <citation type="submission" date="2020-02" db="EMBL/GenBank/DDBJ databases">
        <authorList>
            <person name="Gilchrist C.L.M."/>
            <person name="Chooi Y.-H."/>
        </authorList>
    </citation>
    <scope>NUCLEOTIDE SEQUENCE</scope>
    <source>
        <strain evidence="6">MST-FP2251</strain>
    </source>
</reference>
<evidence type="ECO:0000256" key="1">
    <source>
        <dbReference type="ARBA" id="ARBA00022630"/>
    </source>
</evidence>
<dbReference type="PANTHER" id="PTHR46972:SF1">
    <property type="entry name" value="FAD DEPENDENT OXIDOREDUCTASE DOMAIN-CONTAINING PROTEIN"/>
    <property type="match status" value="1"/>
</dbReference>
<keyword evidence="1" id="KW-0285">Flavoprotein</keyword>
<feature type="domain" description="FAD-binding" evidence="5">
    <location>
        <begin position="6"/>
        <end position="173"/>
    </location>
</feature>
<evidence type="ECO:0000256" key="2">
    <source>
        <dbReference type="ARBA" id="ARBA00022827"/>
    </source>
</evidence>
<dbReference type="AlphaFoldDB" id="A0AAD4CHA3"/>
<evidence type="ECO:0000313" key="7">
    <source>
        <dbReference type="Proteomes" id="UP001194746"/>
    </source>
</evidence>
<dbReference type="GO" id="GO:0071949">
    <property type="term" value="F:FAD binding"/>
    <property type="evidence" value="ECO:0007669"/>
    <property type="project" value="InterPro"/>
</dbReference>
<dbReference type="InterPro" id="IPR002938">
    <property type="entry name" value="FAD-bd"/>
</dbReference>
<dbReference type="EMBL" id="VCAU01000076">
    <property type="protein sequence ID" value="KAF9886506.1"/>
    <property type="molecule type" value="Genomic_DNA"/>
</dbReference>
<name>A0AAD4CHA3_ASPNN</name>
<dbReference type="Pfam" id="PF01494">
    <property type="entry name" value="FAD_binding_3"/>
    <property type="match status" value="1"/>
</dbReference>
<dbReference type="PANTHER" id="PTHR46972">
    <property type="entry name" value="MONOOXYGENASE ASQM-RELATED"/>
    <property type="match status" value="1"/>
</dbReference>
<keyword evidence="7" id="KW-1185">Reference proteome</keyword>
<sequence>MTKPLAIVGGGPCGLVLARLLDTAGINYLVFERDTSPEITRRNQGGTLDLHGPTGQEALRRAGLIDKFDKLARRDATTMIIQDSQGNNQLRFGAGRDAPEIDRSQLRQMLLDSIPGDRIRWGKALRSVGRDENKKSTGTAADWNLRFEDGSLESGFRMIVGADGAWSKVRSLITPAKPQYSGIAFIEGRISHNNPQYQAAHEMVGAGNSAAMSANATLTVQQMSDQSYRVYMGVRAPEAFARPGGDADGINMEKARAAMLGPGGFFSHWAPGLRAFVEAAEGPWRPWPLYRLDPDLFLPQAETEMDQTVENRWTRAPGVTLLGDAAHVTTPNGEGVNEAMYNALRLFDCIVHETKAAGDGGEDDHERLEQAIGAYEEEMRARAHGFVQRGINMEEVMYADDGVQRMVNAFAEK</sequence>
<accession>A0AAD4CHA3</accession>
<dbReference type="Proteomes" id="UP001194746">
    <property type="component" value="Unassembled WGS sequence"/>
</dbReference>
<keyword evidence="3" id="KW-0560">Oxidoreductase</keyword>
<dbReference type="PRINTS" id="PR00420">
    <property type="entry name" value="RNGMNOXGNASE"/>
</dbReference>
<evidence type="ECO:0000313" key="6">
    <source>
        <dbReference type="EMBL" id="KAF9886506.1"/>
    </source>
</evidence>
<evidence type="ECO:0000256" key="4">
    <source>
        <dbReference type="ARBA" id="ARBA00023033"/>
    </source>
</evidence>
<evidence type="ECO:0000256" key="3">
    <source>
        <dbReference type="ARBA" id="ARBA00023002"/>
    </source>
</evidence>
<organism evidence="6 7">
    <name type="scientific">Aspergillus nanangensis</name>
    <dbReference type="NCBI Taxonomy" id="2582783"/>
    <lineage>
        <taxon>Eukaryota</taxon>
        <taxon>Fungi</taxon>
        <taxon>Dikarya</taxon>
        <taxon>Ascomycota</taxon>
        <taxon>Pezizomycotina</taxon>
        <taxon>Eurotiomycetes</taxon>
        <taxon>Eurotiomycetidae</taxon>
        <taxon>Eurotiales</taxon>
        <taxon>Aspergillaceae</taxon>
        <taxon>Aspergillus</taxon>
        <taxon>Aspergillus subgen. Circumdati</taxon>
    </lineage>
</organism>
<evidence type="ECO:0000259" key="5">
    <source>
        <dbReference type="Pfam" id="PF01494"/>
    </source>
</evidence>
<gene>
    <name evidence="6" type="ORF">FE257_011413</name>
</gene>
<dbReference type="SUPFAM" id="SSF51905">
    <property type="entry name" value="FAD/NAD(P)-binding domain"/>
    <property type="match status" value="1"/>
</dbReference>
<dbReference type="Gene3D" id="3.50.50.60">
    <property type="entry name" value="FAD/NAD(P)-binding domain"/>
    <property type="match status" value="1"/>
</dbReference>
<reference evidence="6" key="1">
    <citation type="journal article" date="2019" name="Beilstein J. Org. Chem.">
        <title>Nanangenines: drimane sesquiterpenoids as the dominant metabolite cohort of a novel Australian fungus, Aspergillus nanangensis.</title>
        <authorList>
            <person name="Lacey H.J."/>
            <person name="Gilchrist C.L.M."/>
            <person name="Crombie A."/>
            <person name="Kalaitzis J.A."/>
            <person name="Vuong D."/>
            <person name="Rutledge P.J."/>
            <person name="Turner P."/>
            <person name="Pitt J.I."/>
            <person name="Lacey E."/>
            <person name="Chooi Y.H."/>
            <person name="Piggott A.M."/>
        </authorList>
    </citation>
    <scope>NUCLEOTIDE SEQUENCE</scope>
    <source>
        <strain evidence="6">MST-FP2251</strain>
    </source>
</reference>
<keyword evidence="2" id="KW-0274">FAD</keyword>
<proteinExistence type="predicted"/>
<dbReference type="InterPro" id="IPR036188">
    <property type="entry name" value="FAD/NAD-bd_sf"/>
</dbReference>
<keyword evidence="4" id="KW-0503">Monooxygenase</keyword>
<protein>
    <recommendedName>
        <fullName evidence="5">FAD-binding domain-containing protein</fullName>
    </recommendedName>
</protein>